<dbReference type="Proteomes" id="UP000029558">
    <property type="component" value="Chromosome"/>
</dbReference>
<feature type="domain" description="Macrodomain effector MavL" evidence="1">
    <location>
        <begin position="3"/>
        <end position="327"/>
    </location>
</feature>
<dbReference type="AlphaFoldDB" id="A0A1L6TAM0"/>
<evidence type="ECO:0000313" key="2">
    <source>
        <dbReference type="EMBL" id="ALB22321.1"/>
    </source>
</evidence>
<dbReference type="EMBL" id="CP012508">
    <property type="protein sequence ID" value="ALB22321.1"/>
    <property type="molecule type" value="Genomic_DNA"/>
</dbReference>
<organism evidence="2 3">
    <name type="scientific">Piscirickettsia salmonis</name>
    <dbReference type="NCBI Taxonomy" id="1238"/>
    <lineage>
        <taxon>Bacteria</taxon>
        <taxon>Pseudomonadati</taxon>
        <taxon>Pseudomonadota</taxon>
        <taxon>Gammaproteobacteria</taxon>
        <taxon>Thiotrichales</taxon>
        <taxon>Piscirickettsiaceae</taxon>
        <taxon>Piscirickettsia</taxon>
    </lineage>
</organism>
<sequence>MPYHVLINEATFAKAADYLDELKKNPSLAGKYLRITLQDVDLSRLSVEEFLDHLIRTKRYRVFANLEVGYHPEADWSLVEAGILADIAVTMDVVAYDNGRHRDPQVHPEPLALNLTFIPGPVLGTGSGVPTPAMEECIVDGRINQEKYCQLIERRFLPYFAEVNECAGRKGRDAFMPIPGVGCGEFAGKFKEEIHARFQHALQELLRRNGHKFPHIAAVYYDSYNKCEPRDEQINGTMFHTVPLMRSPSRNPQPQLCHPRDYLDGRYANCDSYLTVAWDGCSMPGNEAHVGLRQTDDGVKGLATNAMSVMSGGLAGEYDAESFRYLPTGRNQGKTWEKCFAERGIHLSMAGAKLYTYDGQLQTLRDFEAGSGYAVVPSDQPIFVPRVERPVHMPVFSSVKEEGKKPAADEASSKPCLVM</sequence>
<evidence type="ECO:0000313" key="3">
    <source>
        <dbReference type="Proteomes" id="UP000029558"/>
    </source>
</evidence>
<gene>
    <name evidence="2" type="ORF">KU39_1138</name>
</gene>
<name>A0A1L6TAM0_PISSA</name>
<protein>
    <recommendedName>
        <fullName evidence="1">Macrodomain effector MavL domain-containing protein</fullName>
    </recommendedName>
</protein>
<dbReference type="Pfam" id="PF24754">
    <property type="entry name" value="MavL"/>
    <property type="match status" value="1"/>
</dbReference>
<dbReference type="RefSeq" id="WP_017377419.1">
    <property type="nucleotide sequence ID" value="NZ_CP012508.1"/>
</dbReference>
<reference evidence="2 3" key="1">
    <citation type="journal article" date="2014" name="Genome Announc.">
        <title>Comparative Genome Analysis of Two Isolates of the Fish Pathogen Piscirickettsia salmonis from Different Hosts Reveals Major Differences in Virulence-Associated Secretion Systems.</title>
        <authorList>
            <person name="Bohle H."/>
            <person name="Henriquez P."/>
            <person name="Grothusen H."/>
            <person name="Navas E."/>
            <person name="Sandoval A."/>
            <person name="Bustamante F."/>
            <person name="Bustos P."/>
            <person name="Mancilla M."/>
        </authorList>
    </citation>
    <scope>NUCLEOTIDE SEQUENCE [LARGE SCALE GENOMIC DNA]</scope>
    <source>
        <strain evidence="3">B1-32597</strain>
    </source>
</reference>
<proteinExistence type="predicted"/>
<dbReference type="InterPro" id="IPR057098">
    <property type="entry name" value="MavL"/>
</dbReference>
<dbReference type="OrthoDB" id="569482at2"/>
<evidence type="ECO:0000259" key="1">
    <source>
        <dbReference type="Pfam" id="PF24754"/>
    </source>
</evidence>
<accession>A0A1L6TAM0</accession>